<keyword evidence="3" id="KW-1185">Reference proteome</keyword>
<protein>
    <submittedName>
        <fullName evidence="2">Uracil-DNA glycosylase</fullName>
    </submittedName>
</protein>
<dbReference type="RefSeq" id="WP_149234668.1">
    <property type="nucleotide sequence ID" value="NZ_JALJXJ010000008.1"/>
</dbReference>
<feature type="domain" description="Uracil-DNA glycosylase-like" evidence="1">
    <location>
        <begin position="109"/>
        <end position="180"/>
    </location>
</feature>
<dbReference type="Gene3D" id="3.40.470.10">
    <property type="entry name" value="Uracil-DNA glycosylase-like domain"/>
    <property type="match status" value="1"/>
</dbReference>
<dbReference type="EMBL" id="VTTN01000018">
    <property type="protein sequence ID" value="KAA0592081.1"/>
    <property type="molecule type" value="Genomic_DNA"/>
</dbReference>
<name>A0A5A9GCH6_AZOLI</name>
<dbReference type="InterPro" id="IPR036895">
    <property type="entry name" value="Uracil-DNA_glycosylase-like_sf"/>
</dbReference>
<organism evidence="2 3">
    <name type="scientific">Azospirillum lipoferum</name>
    <dbReference type="NCBI Taxonomy" id="193"/>
    <lineage>
        <taxon>Bacteria</taxon>
        <taxon>Pseudomonadati</taxon>
        <taxon>Pseudomonadota</taxon>
        <taxon>Alphaproteobacteria</taxon>
        <taxon>Rhodospirillales</taxon>
        <taxon>Azospirillaceae</taxon>
        <taxon>Azospirillum</taxon>
    </lineage>
</organism>
<dbReference type="SUPFAM" id="SSF52141">
    <property type="entry name" value="Uracil-DNA glycosylase-like"/>
    <property type="match status" value="1"/>
</dbReference>
<dbReference type="InterPro" id="IPR005122">
    <property type="entry name" value="Uracil-DNA_glycosylase-like"/>
</dbReference>
<sequence>MRLPAVFNPYHDRCLTSDREDAPKIRRNNLVEYMRAAEGRVSSVWFGRDLGYRGGRRTGLALTDEQHLTAFSERYGGISVVKATCGPIVGERTATVVWGVIRQMPTPPFLWNVFPFHPHTPGDPMSNRCHTPSERRSCATLLSSLIDWLQPERIVAIGNDAYKGLTDMGYSATCVRHPSYGGQTDFIRGIREIYGLSSTDSLPHQQSLF</sequence>
<dbReference type="Pfam" id="PF03167">
    <property type="entry name" value="UDG"/>
    <property type="match status" value="1"/>
</dbReference>
<dbReference type="AlphaFoldDB" id="A0A5A9GCH6"/>
<evidence type="ECO:0000313" key="3">
    <source>
        <dbReference type="Proteomes" id="UP000324927"/>
    </source>
</evidence>
<gene>
    <name evidence="2" type="ORF">FZ942_29255</name>
</gene>
<dbReference type="OrthoDB" id="4977218at2"/>
<reference evidence="2 3" key="1">
    <citation type="submission" date="2019-08" db="EMBL/GenBank/DDBJ databases">
        <authorList>
            <person name="Grouzdev D."/>
            <person name="Tikhonova E."/>
            <person name="Kravchenko I."/>
        </authorList>
    </citation>
    <scope>NUCLEOTIDE SEQUENCE [LARGE SCALE GENOMIC DNA]</scope>
    <source>
        <strain evidence="2 3">59b</strain>
    </source>
</reference>
<comment type="caution">
    <text evidence="2">The sequence shown here is derived from an EMBL/GenBank/DDBJ whole genome shotgun (WGS) entry which is preliminary data.</text>
</comment>
<dbReference type="Proteomes" id="UP000324927">
    <property type="component" value="Unassembled WGS sequence"/>
</dbReference>
<evidence type="ECO:0000313" key="2">
    <source>
        <dbReference type="EMBL" id="KAA0592081.1"/>
    </source>
</evidence>
<dbReference type="CDD" id="cd10035">
    <property type="entry name" value="UDG_like"/>
    <property type="match status" value="1"/>
</dbReference>
<accession>A0A5A9GCH6</accession>
<evidence type="ECO:0000259" key="1">
    <source>
        <dbReference type="Pfam" id="PF03167"/>
    </source>
</evidence>
<proteinExistence type="predicted"/>